<sequence>MMHKGSCYMFAFLGRLSVLLILQGPLVYSMVPVASTSHRAAAFGIRSCTPVFARAIITTSLSMSTNIAGTGSLTEINGNTQGLVGSRNIQSDAEVRSVRILALHGKNGSGESFAKSLSPLEEALTKMEPAVNYKFEFDYLTAPFALDEANNSGSGKAWWTLPPGVRSFNAEEYVGFETSAQMVQEALSDPNHPYDFCFGHSQGAILLSALLAKGSLISPRTPFINDKDSEPQVPVGVILNGAAWPNPFTEQLEQLSFLEKDEECKNAPRALFIMGENDTINPVDGACRVRDALQKAGVMVTTCQHDGGHSVPTNNEAATDQITRWITYVTSLSEICVM</sequence>
<dbReference type="GO" id="GO:0005634">
    <property type="term" value="C:nucleus"/>
    <property type="evidence" value="ECO:0007669"/>
    <property type="project" value="TreeGrafter"/>
</dbReference>
<dbReference type="Pfam" id="PF03959">
    <property type="entry name" value="FSH1"/>
    <property type="match status" value="1"/>
</dbReference>
<dbReference type="GO" id="GO:0016787">
    <property type="term" value="F:hydrolase activity"/>
    <property type="evidence" value="ECO:0007669"/>
    <property type="project" value="UniProtKB-KW"/>
</dbReference>
<dbReference type="PANTHER" id="PTHR48070:SF6">
    <property type="entry name" value="ESTERASE OVCA2"/>
    <property type="match status" value="1"/>
</dbReference>
<proteinExistence type="predicted"/>
<dbReference type="GO" id="GO:0005737">
    <property type="term" value="C:cytoplasm"/>
    <property type="evidence" value="ECO:0007669"/>
    <property type="project" value="TreeGrafter"/>
</dbReference>
<keyword evidence="1" id="KW-0378">Hydrolase</keyword>
<organism evidence="3">
    <name type="scientific">Attheya septentrionalis</name>
    <dbReference type="NCBI Taxonomy" id="420275"/>
    <lineage>
        <taxon>Eukaryota</taxon>
        <taxon>Sar</taxon>
        <taxon>Stramenopiles</taxon>
        <taxon>Ochrophyta</taxon>
        <taxon>Bacillariophyta</taxon>
        <taxon>Coscinodiscophyceae</taxon>
        <taxon>Chaetocerotophycidae</taxon>
        <taxon>Chaetocerotales</taxon>
        <taxon>Attheyaceae</taxon>
        <taxon>Attheya</taxon>
    </lineage>
</organism>
<evidence type="ECO:0000256" key="1">
    <source>
        <dbReference type="ARBA" id="ARBA00022801"/>
    </source>
</evidence>
<dbReference type="InterPro" id="IPR005645">
    <property type="entry name" value="FSH-like_dom"/>
</dbReference>
<dbReference type="InterPro" id="IPR029058">
    <property type="entry name" value="AB_hydrolase_fold"/>
</dbReference>
<dbReference type="SUPFAM" id="SSF53474">
    <property type="entry name" value="alpha/beta-Hydrolases"/>
    <property type="match status" value="1"/>
</dbReference>
<evidence type="ECO:0000313" key="3">
    <source>
        <dbReference type="EMBL" id="CAD9815043.1"/>
    </source>
</evidence>
<gene>
    <name evidence="3" type="ORF">ASEP1449_LOCUS6869</name>
</gene>
<dbReference type="InterPro" id="IPR050593">
    <property type="entry name" value="LovG"/>
</dbReference>
<name>A0A7S2XLF1_9STRA</name>
<accession>A0A7S2XLF1</accession>
<evidence type="ECO:0000259" key="2">
    <source>
        <dbReference type="Pfam" id="PF03959"/>
    </source>
</evidence>
<dbReference type="PANTHER" id="PTHR48070">
    <property type="entry name" value="ESTERASE OVCA2"/>
    <property type="match status" value="1"/>
</dbReference>
<reference evidence="3" key="1">
    <citation type="submission" date="2021-01" db="EMBL/GenBank/DDBJ databases">
        <authorList>
            <person name="Corre E."/>
            <person name="Pelletier E."/>
            <person name="Niang G."/>
            <person name="Scheremetjew M."/>
            <person name="Finn R."/>
            <person name="Kale V."/>
            <person name="Holt S."/>
            <person name="Cochrane G."/>
            <person name="Meng A."/>
            <person name="Brown T."/>
            <person name="Cohen L."/>
        </authorList>
    </citation>
    <scope>NUCLEOTIDE SEQUENCE</scope>
    <source>
        <strain evidence="3">CCMP2084</strain>
    </source>
</reference>
<feature type="domain" description="Serine hydrolase" evidence="2">
    <location>
        <begin position="97"/>
        <end position="317"/>
    </location>
</feature>
<dbReference type="EMBL" id="HBHQ01010213">
    <property type="protein sequence ID" value="CAD9815043.1"/>
    <property type="molecule type" value="Transcribed_RNA"/>
</dbReference>
<protein>
    <recommendedName>
        <fullName evidence="2">Serine hydrolase domain-containing protein</fullName>
    </recommendedName>
</protein>
<dbReference type="AlphaFoldDB" id="A0A7S2XLF1"/>
<dbReference type="Gene3D" id="3.40.50.1820">
    <property type="entry name" value="alpha/beta hydrolase"/>
    <property type="match status" value="1"/>
</dbReference>